<name>A0A1I9G439_BRUMA</name>
<evidence type="ECO:0000313" key="2">
    <source>
        <dbReference type="WormBase" id="Bm1462"/>
    </source>
</evidence>
<gene>
    <name evidence="2" type="primary">bma-har-1</name>
    <name evidence="1 2" type="ORF">Bm1462</name>
    <name evidence="1" type="ORF">BM_Bm1462</name>
</gene>
<organism evidence="1">
    <name type="scientific">Brugia malayi</name>
    <name type="common">Filarial nematode worm</name>
    <dbReference type="NCBI Taxonomy" id="6279"/>
    <lineage>
        <taxon>Eukaryota</taxon>
        <taxon>Metazoa</taxon>
        <taxon>Ecdysozoa</taxon>
        <taxon>Nematoda</taxon>
        <taxon>Chromadorea</taxon>
        <taxon>Rhabditida</taxon>
        <taxon>Spirurina</taxon>
        <taxon>Spiruromorpha</taxon>
        <taxon>Filarioidea</taxon>
        <taxon>Onchocercidae</taxon>
        <taxon>Brugia</taxon>
    </lineage>
</organism>
<evidence type="ECO:0000313" key="1">
    <source>
        <dbReference type="EMBL" id="CDP99165.1"/>
    </source>
</evidence>
<dbReference type="WormBase" id="Bm1462">
    <property type="protein sequence ID" value="BM03902"/>
    <property type="gene ID" value="WBGene00221723"/>
    <property type="gene designation" value="Bma-har-1"/>
</dbReference>
<dbReference type="AlphaFoldDB" id="A0A1I9G439"/>
<accession>A0A1I9G439</accession>
<proteinExistence type="predicted"/>
<dbReference type="EMBL" id="LN857006">
    <property type="protein sequence ID" value="CDP99165.1"/>
    <property type="molecule type" value="Genomic_DNA"/>
</dbReference>
<sequence>MMLKKTFFISTEMQHGSSKGLLVNGDNEEKMTVCEE</sequence>
<protein>
    <submittedName>
        <fullName evidence="1">Bm1462</fullName>
    </submittedName>
</protein>
<reference evidence="1" key="2">
    <citation type="submission" date="2012-12" db="EMBL/GenBank/DDBJ databases">
        <authorList>
            <consortium name="WormBase Consortium"/>
            <person name="Ghedin E."/>
            <person name="Paulini M."/>
        </authorList>
    </citation>
    <scope>NUCLEOTIDE SEQUENCE</scope>
    <source>
        <strain evidence="1">FR3</strain>
    </source>
</reference>
<reference evidence="1" key="1">
    <citation type="journal article" date="2007" name="Science">
        <title>Draft genome of the filarial nematode parasite Brugia malayi.</title>
        <authorList>
            <person name="Ghedin E."/>
            <person name="Wang S."/>
            <person name="Spiro D."/>
            <person name="Caler E."/>
            <person name="Zhao Q."/>
            <person name="Crabtree J."/>
            <person name="Allen J.E."/>
            <person name="Delcher A.L."/>
            <person name="Guiliano D.B."/>
            <person name="Miranda-Saavedra D."/>
            <person name="Angiuoli S.V."/>
            <person name="Creasy T."/>
            <person name="Amedeo P."/>
            <person name="Haas B."/>
            <person name="El-Sayed N.M."/>
            <person name="Wortman J.R."/>
            <person name="Feldblyum T."/>
            <person name="Tallon L."/>
            <person name="Schatz M."/>
            <person name="Shumway M."/>
            <person name="Koo H."/>
            <person name="Salzberg S.L."/>
            <person name="Schobel S."/>
            <person name="Pertea M."/>
            <person name="Pop M."/>
            <person name="White O."/>
            <person name="Barton G.J."/>
            <person name="Carlow C.K."/>
            <person name="Crawford M.J."/>
            <person name="Daub J."/>
            <person name="Dimmic M.W."/>
            <person name="Estes C.F."/>
            <person name="Foster J.M."/>
            <person name="Ganatra M."/>
            <person name="Gregory W.F."/>
            <person name="Johnson N.M."/>
            <person name="Jin J."/>
            <person name="Komuniecki R."/>
            <person name="Korf I."/>
            <person name="Kumar S."/>
            <person name="Laney S."/>
            <person name="Li B.W."/>
            <person name="Li W."/>
            <person name="Lindblom T.H."/>
            <person name="Lustigman S."/>
            <person name="Ma D."/>
            <person name="Maina C.V."/>
            <person name="Martin D.M."/>
            <person name="McCarter J.P."/>
            <person name="McReynolds L."/>
            <person name="Mitreva M."/>
            <person name="Nutman T.B."/>
            <person name="Parkinson J."/>
            <person name="Peregrin-Alvarez J.M."/>
            <person name="Poole C."/>
            <person name="Ren Q."/>
            <person name="Saunders L."/>
            <person name="Sluder A.E."/>
            <person name="Smith K."/>
            <person name="Stanke M."/>
            <person name="Unnasch T.R."/>
            <person name="Ware J."/>
            <person name="Wei A.D."/>
            <person name="Weil G."/>
            <person name="Williams D.J."/>
            <person name="Zhang Y."/>
            <person name="Williams S.A."/>
            <person name="Fraser-Liggett C."/>
            <person name="Slatko B."/>
            <person name="Blaxter M.L."/>
            <person name="Scott A.L."/>
        </authorList>
    </citation>
    <scope>NUCLEOTIDE SEQUENCE</scope>
    <source>
        <strain evidence="1">FR3</strain>
    </source>
</reference>